<reference evidence="3" key="1">
    <citation type="submission" date="2022-08" db="EMBL/GenBank/DDBJ databases">
        <authorList>
            <person name="Marques A."/>
        </authorList>
    </citation>
    <scope>NUCLEOTIDE SEQUENCE</scope>
    <source>
        <strain evidence="3">RhyPub2mFocal</strain>
        <tissue evidence="3">Leaves</tissue>
    </source>
</reference>
<protein>
    <submittedName>
        <fullName evidence="3">CTC-interacting domain 7</fullName>
    </submittedName>
</protein>
<keyword evidence="4" id="KW-1185">Reference proteome</keyword>
<feature type="compositionally biased region" description="Low complexity" evidence="1">
    <location>
        <begin position="191"/>
        <end position="204"/>
    </location>
</feature>
<dbReference type="SMART" id="SM01162">
    <property type="entry name" value="DUF1771"/>
    <property type="match status" value="1"/>
</dbReference>
<dbReference type="AlphaFoldDB" id="A0AAV8FX23"/>
<name>A0AAV8FX23_9POAL</name>
<dbReference type="Pfam" id="PF07145">
    <property type="entry name" value="PAM2"/>
    <property type="match status" value="1"/>
</dbReference>
<evidence type="ECO:0000313" key="3">
    <source>
        <dbReference type="EMBL" id="KAJ4796630.1"/>
    </source>
</evidence>
<proteinExistence type="predicted"/>
<organism evidence="3 4">
    <name type="scientific">Rhynchospora pubera</name>
    <dbReference type="NCBI Taxonomy" id="906938"/>
    <lineage>
        <taxon>Eukaryota</taxon>
        <taxon>Viridiplantae</taxon>
        <taxon>Streptophyta</taxon>
        <taxon>Embryophyta</taxon>
        <taxon>Tracheophyta</taxon>
        <taxon>Spermatophyta</taxon>
        <taxon>Magnoliopsida</taxon>
        <taxon>Liliopsida</taxon>
        <taxon>Poales</taxon>
        <taxon>Cyperaceae</taxon>
        <taxon>Cyperoideae</taxon>
        <taxon>Rhynchosporeae</taxon>
        <taxon>Rhynchospora</taxon>
    </lineage>
</organism>
<dbReference type="Pfam" id="PF08590">
    <property type="entry name" value="DUF1771"/>
    <property type="match status" value="1"/>
</dbReference>
<dbReference type="InterPro" id="IPR009818">
    <property type="entry name" value="PAM2_motif"/>
</dbReference>
<comment type="caution">
    <text evidence="3">The sequence shown here is derived from an EMBL/GenBank/DDBJ whole genome shotgun (WGS) entry which is preliminary data.</text>
</comment>
<dbReference type="SUPFAM" id="SSF160443">
    <property type="entry name" value="SMR domain-like"/>
    <property type="match status" value="1"/>
</dbReference>
<gene>
    <name evidence="3" type="ORF">LUZ62_047876</name>
</gene>
<evidence type="ECO:0000313" key="4">
    <source>
        <dbReference type="Proteomes" id="UP001140206"/>
    </source>
</evidence>
<dbReference type="InterPro" id="IPR053242">
    <property type="entry name" value="PAM2-like_domain"/>
</dbReference>
<feature type="domain" description="DUF1771" evidence="2">
    <location>
        <begin position="495"/>
        <end position="556"/>
    </location>
</feature>
<feature type="region of interest" description="Disordered" evidence="1">
    <location>
        <begin position="179"/>
        <end position="249"/>
    </location>
</feature>
<accession>A0AAV8FX23</accession>
<feature type="compositionally biased region" description="Polar residues" evidence="1">
    <location>
        <begin position="212"/>
        <end position="227"/>
    </location>
</feature>
<dbReference type="PANTHER" id="PTHR46651">
    <property type="entry name" value="POLYADENYLATE-BINDING PROTEIN-INTERACTING PROTEIN 7"/>
    <property type="match status" value="1"/>
</dbReference>
<dbReference type="Gene3D" id="3.30.1370.110">
    <property type="match status" value="1"/>
</dbReference>
<dbReference type="InterPro" id="IPR013899">
    <property type="entry name" value="DUF1771"/>
</dbReference>
<dbReference type="Proteomes" id="UP001140206">
    <property type="component" value="Chromosome 2"/>
</dbReference>
<evidence type="ECO:0000259" key="2">
    <source>
        <dbReference type="SMART" id="SM01162"/>
    </source>
</evidence>
<evidence type="ECO:0000256" key="1">
    <source>
        <dbReference type="SAM" id="MobiDB-lite"/>
    </source>
</evidence>
<dbReference type="EMBL" id="JAMFTS010000002">
    <property type="protein sequence ID" value="KAJ4796630.1"/>
    <property type="molecule type" value="Genomic_DNA"/>
</dbReference>
<dbReference type="InterPro" id="IPR036063">
    <property type="entry name" value="Smr_dom_sf"/>
</dbReference>
<dbReference type="PANTHER" id="PTHR46651:SF2">
    <property type="entry name" value="ATAXIN-2 C-TERMINAL REGION FAMILY PROTEIN, EXPRESSED"/>
    <property type="match status" value="1"/>
</dbReference>
<sequence length="657" mass="71317">MKNAKTFSRETSQLYDSVLLHDVADPKRKLHFYRIVISGESIRVYNSDVNTDLVGGREKRGDCKREERRYAVCFTLSLSLSLSLSTSSLFSSFSLSSSSSFAREGELGFVTRLNQGKIRTSIEDFNQKKFEEFRRFYSPLIDIEGGSNHTERRLNLSNKTSTSMNTTLNPNAAEFVPSFHRSPNGSGNGSGTVTVTGTGVGNPNAAEFIPSSLRSPTGNGNGRNSVKATLDRSESSASNTSEEEAHKYWRVQLPDDITPDFRTTGEDELRATETISLSRLSINDGGLDTPVLSPSVANSGNRSLWGKQFATGGKSSMNGREVNSFNGTSLVSPVHETNSGSIFSTSEDSSINPIKFLSLKYPGLSSQTLADIYLRSGQDLSLTVEILTEMESQNLNSKSFSSPNMPGLGSPVNGLYRTLSTPVRGGDTDLLSPTSGVAPSWRYRGDGSSLDVGSLGSGRIARNLSYNGTEDIASGGLGSSWLESGDSVASMNLESKEELRNLALLRNVCLEQARQAYLAGNDALSKELTLKGQLYNMQIKAAQEKAREAASQYRSLLLGEVQGFAQENLDRPIDLRGLHASEAIHVLNYELSNRKRTVRSTGRRLEVTILVGPGGGNLARGGARIPPRLSGAVEQYLFEHGFRCTQTQPGVLSVLIY</sequence>